<gene>
    <name evidence="1" type="ORF">IAC59_02930</name>
</gene>
<sequence length="262" mass="29905">MKYHIDTIPVWDAYKRGGECPLCDIAERNEQEYLDVFMGASVMEPSRRVEVNERGFCQRHLSLMFGNGNRLGLALMAHTHLKETMSKLNAISDAAVECAAGESKKPAPARLLGRATKSSPQLKGIDEQAHRAAQTAQSCLFCDKLNETMERYVHTLVYMWKHETEFKRAFSESKGLCLSHYAQVMAAAPEQLSGAELEQFMRALTDVQKRNLERIEKELEWFTLKFDYRNADKPWGNSQDAVERTLRKLRGYAAVPAQREQE</sequence>
<protein>
    <submittedName>
        <fullName evidence="1">ABC transporter substrate-binding protein</fullName>
    </submittedName>
</protein>
<accession>A0A9D1LQI9</accession>
<dbReference type="EMBL" id="DVNK01000024">
    <property type="protein sequence ID" value="HIU46195.1"/>
    <property type="molecule type" value="Genomic_DNA"/>
</dbReference>
<reference evidence="1" key="1">
    <citation type="submission" date="2020-10" db="EMBL/GenBank/DDBJ databases">
        <authorList>
            <person name="Gilroy R."/>
        </authorList>
    </citation>
    <scope>NUCLEOTIDE SEQUENCE</scope>
    <source>
        <strain evidence="1">ChiSxjej2B14-8506</strain>
    </source>
</reference>
<comment type="caution">
    <text evidence="1">The sequence shown here is derived from an EMBL/GenBank/DDBJ whole genome shotgun (WGS) entry which is preliminary data.</text>
</comment>
<evidence type="ECO:0000313" key="1">
    <source>
        <dbReference type="EMBL" id="HIU46195.1"/>
    </source>
</evidence>
<organism evidence="1 2">
    <name type="scientific">Candidatus Fimadaptatus faecigallinarum</name>
    <dbReference type="NCBI Taxonomy" id="2840814"/>
    <lineage>
        <taxon>Bacteria</taxon>
        <taxon>Bacillati</taxon>
        <taxon>Bacillota</taxon>
        <taxon>Clostridia</taxon>
        <taxon>Eubacteriales</taxon>
        <taxon>Candidatus Fimadaptatus</taxon>
    </lineage>
</organism>
<reference evidence="1" key="2">
    <citation type="journal article" date="2021" name="PeerJ">
        <title>Extensive microbial diversity within the chicken gut microbiome revealed by metagenomics and culture.</title>
        <authorList>
            <person name="Gilroy R."/>
            <person name="Ravi A."/>
            <person name="Getino M."/>
            <person name="Pursley I."/>
            <person name="Horton D.L."/>
            <person name="Alikhan N.F."/>
            <person name="Baker D."/>
            <person name="Gharbi K."/>
            <person name="Hall N."/>
            <person name="Watson M."/>
            <person name="Adriaenssens E.M."/>
            <person name="Foster-Nyarko E."/>
            <person name="Jarju S."/>
            <person name="Secka A."/>
            <person name="Antonio M."/>
            <person name="Oren A."/>
            <person name="Chaudhuri R.R."/>
            <person name="La Ragione R."/>
            <person name="Hildebrand F."/>
            <person name="Pallen M.J."/>
        </authorList>
    </citation>
    <scope>NUCLEOTIDE SEQUENCE</scope>
    <source>
        <strain evidence="1">ChiSxjej2B14-8506</strain>
    </source>
</reference>
<dbReference type="InterPro" id="IPR045706">
    <property type="entry name" value="DUF6062"/>
</dbReference>
<dbReference type="Pfam" id="PF19538">
    <property type="entry name" value="DUF6062"/>
    <property type="match status" value="1"/>
</dbReference>
<evidence type="ECO:0000313" key="2">
    <source>
        <dbReference type="Proteomes" id="UP000824123"/>
    </source>
</evidence>
<dbReference type="Proteomes" id="UP000824123">
    <property type="component" value="Unassembled WGS sequence"/>
</dbReference>
<proteinExistence type="predicted"/>
<name>A0A9D1LQI9_9FIRM</name>
<dbReference type="AlphaFoldDB" id="A0A9D1LQI9"/>